<keyword evidence="8 11" id="KW-0694">RNA-binding</keyword>
<dbReference type="PANTHER" id="PTHR12439">
    <property type="entry name" value="PLACENTAL PROTEIN 11-RELATED"/>
    <property type="match status" value="1"/>
</dbReference>
<sequence length="287" mass="32303">MAGRNSSILILISLYLHSSSFVLGSVSNTELSAFVTGIWNDDTNGASFSDITYNLQSHTSSSSSADLANNRLFHYVNENHLFTKPTYSAFIALLDNFDKNTAHSEHTSSTETAEIDRFITEVMKTSVMSETYRFLHGKGYTTSTTAFRDTLKSIWFTQYSRSGTSHGSNGFEHVFVGETTSTDVSGFHNWIQFYLEEKLGHINYLGYIYSNQPRKLGVHFTWYNKPKPLTTLLVGTSPEFDLAVLTTCFLVRKNTNCHFDMAGNYLTVKSYDVSYVHGDQVATAYFN</sequence>
<comment type="subunit">
    <text evidence="3 11">Monomer.</text>
</comment>
<name>A0A210QMV3_MIZYE</name>
<dbReference type="GO" id="GO:0003723">
    <property type="term" value="F:RNA binding"/>
    <property type="evidence" value="ECO:0007669"/>
    <property type="project" value="UniProtKB-UniRule"/>
</dbReference>
<feature type="signal peptide" evidence="11">
    <location>
        <begin position="1"/>
        <end position="24"/>
    </location>
</feature>
<keyword evidence="7 11" id="KW-0378">Hydrolase</keyword>
<dbReference type="AlphaFoldDB" id="A0A210QMV3"/>
<feature type="chain" id="PRO_5026379031" description="Uridylate-specific endoribonuclease" evidence="11">
    <location>
        <begin position="25"/>
        <end position="287"/>
    </location>
</feature>
<dbReference type="EMBL" id="NEDP02002776">
    <property type="protein sequence ID" value="OWF50055.1"/>
    <property type="molecule type" value="Genomic_DNA"/>
</dbReference>
<evidence type="ECO:0000256" key="8">
    <source>
        <dbReference type="ARBA" id="ARBA00022884"/>
    </source>
</evidence>
<comment type="catalytic activity">
    <reaction evidence="11">
        <text>ribonucleotidyl-uridine-RNA = a 5'-end dephospho-uridine-RNA + a 3'-end 2',3'-cyclophospho-ribonucleotide-RNA</text>
        <dbReference type="Rhea" id="RHEA:67792"/>
        <dbReference type="Rhea" id="RHEA-COMP:10464"/>
        <dbReference type="Rhea" id="RHEA-COMP:17354"/>
        <dbReference type="Rhea" id="RHEA-COMP:17356"/>
        <dbReference type="ChEBI" id="CHEBI:83064"/>
        <dbReference type="ChEBI" id="CHEBI:173117"/>
        <dbReference type="ChEBI" id="CHEBI:173224"/>
    </reaction>
</comment>
<dbReference type="InterPro" id="IPR018998">
    <property type="entry name" value="EndoU_C"/>
</dbReference>
<dbReference type="CDD" id="cd21159">
    <property type="entry name" value="XendoU"/>
    <property type="match status" value="1"/>
</dbReference>
<comment type="cofactor">
    <cofactor evidence="1 11">
        <name>Mn(2+)</name>
        <dbReference type="ChEBI" id="CHEBI:29035"/>
    </cofactor>
</comment>
<evidence type="ECO:0000313" key="14">
    <source>
        <dbReference type="Proteomes" id="UP000242188"/>
    </source>
</evidence>
<organism evidence="13 14">
    <name type="scientific">Mizuhopecten yessoensis</name>
    <name type="common">Japanese scallop</name>
    <name type="synonym">Patinopecten yessoensis</name>
    <dbReference type="NCBI Taxonomy" id="6573"/>
    <lineage>
        <taxon>Eukaryota</taxon>
        <taxon>Metazoa</taxon>
        <taxon>Spiralia</taxon>
        <taxon>Lophotrochozoa</taxon>
        <taxon>Mollusca</taxon>
        <taxon>Bivalvia</taxon>
        <taxon>Autobranchia</taxon>
        <taxon>Pteriomorphia</taxon>
        <taxon>Pectinida</taxon>
        <taxon>Pectinoidea</taxon>
        <taxon>Pectinidae</taxon>
        <taxon>Mizuhopecten</taxon>
    </lineage>
</organism>
<evidence type="ECO:0000256" key="7">
    <source>
        <dbReference type="ARBA" id="ARBA00022801"/>
    </source>
</evidence>
<proteinExistence type="inferred from homology"/>
<comment type="similarity">
    <text evidence="2 11">Belongs to the ENDOU family.</text>
</comment>
<dbReference type="GO" id="GO:0016787">
    <property type="term" value="F:hydrolase activity"/>
    <property type="evidence" value="ECO:0007669"/>
    <property type="project" value="UniProtKB-KW"/>
</dbReference>
<evidence type="ECO:0000256" key="11">
    <source>
        <dbReference type="RuleBase" id="RU367085"/>
    </source>
</evidence>
<keyword evidence="6 11" id="KW-0255">Endonuclease</keyword>
<dbReference type="SUPFAM" id="SSF142877">
    <property type="entry name" value="EndoU-like"/>
    <property type="match status" value="1"/>
</dbReference>
<keyword evidence="4 11" id="KW-0540">Nuclease</keyword>
<dbReference type="EC" id="4.6.1.-" evidence="11"/>
<evidence type="ECO:0000256" key="2">
    <source>
        <dbReference type="ARBA" id="ARBA00010168"/>
    </source>
</evidence>
<gene>
    <name evidence="13" type="ORF">KP79_PYT23491</name>
</gene>
<dbReference type="InterPro" id="IPR037227">
    <property type="entry name" value="EndoU-like"/>
</dbReference>
<evidence type="ECO:0000259" key="12">
    <source>
        <dbReference type="PROSITE" id="PS51959"/>
    </source>
</evidence>
<keyword evidence="5 11" id="KW-0479">Metal-binding</keyword>
<keyword evidence="9 11" id="KW-0464">Manganese</keyword>
<dbReference type="PROSITE" id="PS51959">
    <property type="entry name" value="ENDOU"/>
    <property type="match status" value="1"/>
</dbReference>
<evidence type="ECO:0000256" key="5">
    <source>
        <dbReference type="ARBA" id="ARBA00022723"/>
    </source>
</evidence>
<dbReference type="GO" id="GO:0046872">
    <property type="term" value="F:metal ion binding"/>
    <property type="evidence" value="ECO:0007669"/>
    <property type="project" value="UniProtKB-UniRule"/>
</dbReference>
<evidence type="ECO:0000256" key="6">
    <source>
        <dbReference type="ARBA" id="ARBA00022759"/>
    </source>
</evidence>
<keyword evidence="10" id="KW-0456">Lyase</keyword>
<evidence type="ECO:0000256" key="10">
    <source>
        <dbReference type="ARBA" id="ARBA00023239"/>
    </source>
</evidence>
<keyword evidence="11" id="KW-0732">Signal</keyword>
<reference evidence="13 14" key="1">
    <citation type="journal article" date="2017" name="Nat. Ecol. Evol.">
        <title>Scallop genome provides insights into evolution of bilaterian karyotype and development.</title>
        <authorList>
            <person name="Wang S."/>
            <person name="Zhang J."/>
            <person name="Jiao W."/>
            <person name="Li J."/>
            <person name="Xun X."/>
            <person name="Sun Y."/>
            <person name="Guo X."/>
            <person name="Huan P."/>
            <person name="Dong B."/>
            <person name="Zhang L."/>
            <person name="Hu X."/>
            <person name="Sun X."/>
            <person name="Wang J."/>
            <person name="Zhao C."/>
            <person name="Wang Y."/>
            <person name="Wang D."/>
            <person name="Huang X."/>
            <person name="Wang R."/>
            <person name="Lv J."/>
            <person name="Li Y."/>
            <person name="Zhang Z."/>
            <person name="Liu B."/>
            <person name="Lu W."/>
            <person name="Hui Y."/>
            <person name="Liang J."/>
            <person name="Zhou Z."/>
            <person name="Hou R."/>
            <person name="Li X."/>
            <person name="Liu Y."/>
            <person name="Li H."/>
            <person name="Ning X."/>
            <person name="Lin Y."/>
            <person name="Zhao L."/>
            <person name="Xing Q."/>
            <person name="Dou J."/>
            <person name="Li Y."/>
            <person name="Mao J."/>
            <person name="Guo H."/>
            <person name="Dou H."/>
            <person name="Li T."/>
            <person name="Mu C."/>
            <person name="Jiang W."/>
            <person name="Fu Q."/>
            <person name="Fu X."/>
            <person name="Miao Y."/>
            <person name="Liu J."/>
            <person name="Yu Q."/>
            <person name="Li R."/>
            <person name="Liao H."/>
            <person name="Li X."/>
            <person name="Kong Y."/>
            <person name="Jiang Z."/>
            <person name="Chourrout D."/>
            <person name="Li R."/>
            <person name="Bao Z."/>
        </authorList>
    </citation>
    <scope>NUCLEOTIDE SEQUENCE [LARGE SCALE GENOMIC DNA]</scope>
    <source>
        <strain evidence="13 14">PY_sf001</strain>
    </source>
</reference>
<dbReference type="Pfam" id="PF09412">
    <property type="entry name" value="XendoU"/>
    <property type="match status" value="1"/>
</dbReference>
<evidence type="ECO:0000256" key="4">
    <source>
        <dbReference type="ARBA" id="ARBA00022722"/>
    </source>
</evidence>
<accession>A0A210QMV3</accession>
<evidence type="ECO:0000256" key="1">
    <source>
        <dbReference type="ARBA" id="ARBA00001936"/>
    </source>
</evidence>
<dbReference type="OrthoDB" id="430326at2759"/>
<keyword evidence="14" id="KW-1185">Reference proteome</keyword>
<dbReference type="InterPro" id="IPR039787">
    <property type="entry name" value="ENDOU"/>
</dbReference>
<dbReference type="GO" id="GO:0004521">
    <property type="term" value="F:RNA endonuclease activity"/>
    <property type="evidence" value="ECO:0007669"/>
    <property type="project" value="UniProtKB-UniRule"/>
</dbReference>
<protein>
    <recommendedName>
        <fullName evidence="11">Uridylate-specific endoribonuclease</fullName>
        <ecNumber evidence="11">4.6.1.-</ecNumber>
    </recommendedName>
</protein>
<dbReference type="GO" id="GO:0016829">
    <property type="term" value="F:lyase activity"/>
    <property type="evidence" value="ECO:0007669"/>
    <property type="project" value="UniProtKB-KW"/>
</dbReference>
<comment type="caution">
    <text evidence="13">The sequence shown here is derived from an EMBL/GenBank/DDBJ whole genome shotgun (WGS) entry which is preliminary data.</text>
</comment>
<evidence type="ECO:0000256" key="3">
    <source>
        <dbReference type="ARBA" id="ARBA00011245"/>
    </source>
</evidence>
<dbReference type="PANTHER" id="PTHR12439:SF42">
    <property type="entry name" value="ENDORIBONUCLEASE-RELATED"/>
    <property type="match status" value="1"/>
</dbReference>
<feature type="domain" description="EndoU" evidence="12">
    <location>
        <begin position="27"/>
        <end position="287"/>
    </location>
</feature>
<evidence type="ECO:0000256" key="9">
    <source>
        <dbReference type="ARBA" id="ARBA00023211"/>
    </source>
</evidence>
<evidence type="ECO:0000313" key="13">
    <source>
        <dbReference type="EMBL" id="OWF50055.1"/>
    </source>
</evidence>
<dbReference type="Proteomes" id="UP000242188">
    <property type="component" value="Unassembled WGS sequence"/>
</dbReference>